<accession>A0A3A3Z4M0</accession>
<dbReference type="GO" id="GO:0000155">
    <property type="term" value="F:phosphorelay sensor kinase activity"/>
    <property type="evidence" value="ECO:0007669"/>
    <property type="project" value="TreeGrafter"/>
</dbReference>
<dbReference type="PANTHER" id="PTHR43547">
    <property type="entry name" value="TWO-COMPONENT HISTIDINE KINASE"/>
    <property type="match status" value="1"/>
</dbReference>
<feature type="domain" description="Histidine kinase" evidence="6">
    <location>
        <begin position="1"/>
        <end position="181"/>
    </location>
</feature>
<keyword evidence="4" id="KW-0418">Kinase</keyword>
<reference evidence="7 8" key="1">
    <citation type="submission" date="2018-09" db="EMBL/GenBank/DDBJ databases">
        <title>YIM 75000 draft genome.</title>
        <authorList>
            <person name="Tang S."/>
            <person name="Feng Y."/>
        </authorList>
    </citation>
    <scope>NUCLEOTIDE SEQUENCE [LARGE SCALE GENOMIC DNA]</scope>
    <source>
        <strain evidence="7 8">YIM 75000</strain>
    </source>
</reference>
<evidence type="ECO:0000256" key="1">
    <source>
        <dbReference type="ARBA" id="ARBA00000085"/>
    </source>
</evidence>
<evidence type="ECO:0000256" key="5">
    <source>
        <dbReference type="ARBA" id="ARBA00023012"/>
    </source>
</evidence>
<dbReference type="InterPro" id="IPR036890">
    <property type="entry name" value="HATPase_C_sf"/>
</dbReference>
<evidence type="ECO:0000256" key="3">
    <source>
        <dbReference type="ARBA" id="ARBA00022553"/>
    </source>
</evidence>
<name>A0A3A3Z4M0_9ACTN</name>
<sequence length="197" mass="19805">MPEQLRTAMLARTRLAADRVRELVDEVLAMARAGALTADVEPVRAAAALERAAAGAVGVRVEVLPGAEAAGTLLADPSQLQQVLGNLVANAAKHGGGPVELGARAVPGGVELRVRDHGPGVPAAFVPHLFERGSRAPGTAAEGTGLGLHIVRRLVAAAGGEVRYEDAAPGARFVVRLPAAGADGPAEPAAPALRASA</sequence>
<keyword evidence="5" id="KW-0902">Two-component regulatory system</keyword>
<dbReference type="Pfam" id="PF02518">
    <property type="entry name" value="HATPase_c"/>
    <property type="match status" value="1"/>
</dbReference>
<dbReference type="EMBL" id="QZEZ01000001">
    <property type="protein sequence ID" value="RJK98354.1"/>
    <property type="molecule type" value="Genomic_DNA"/>
</dbReference>
<keyword evidence="7" id="KW-0067">ATP-binding</keyword>
<dbReference type="PRINTS" id="PR00344">
    <property type="entry name" value="BCTRLSENSOR"/>
</dbReference>
<keyword evidence="7" id="KW-0547">Nucleotide-binding</keyword>
<evidence type="ECO:0000259" key="6">
    <source>
        <dbReference type="PROSITE" id="PS50109"/>
    </source>
</evidence>
<dbReference type="SMART" id="SM00387">
    <property type="entry name" value="HATPase_c"/>
    <property type="match status" value="1"/>
</dbReference>
<dbReference type="InterPro" id="IPR005467">
    <property type="entry name" value="His_kinase_dom"/>
</dbReference>
<dbReference type="GO" id="GO:0005524">
    <property type="term" value="F:ATP binding"/>
    <property type="evidence" value="ECO:0007669"/>
    <property type="project" value="UniProtKB-KW"/>
</dbReference>
<keyword evidence="3" id="KW-0597">Phosphoprotein</keyword>
<dbReference type="EC" id="2.7.13.3" evidence="2"/>
<dbReference type="InterPro" id="IPR004358">
    <property type="entry name" value="Sig_transdc_His_kin-like_C"/>
</dbReference>
<dbReference type="AlphaFoldDB" id="A0A3A3Z4M0"/>
<keyword evidence="4" id="KW-0808">Transferase</keyword>
<evidence type="ECO:0000256" key="2">
    <source>
        <dbReference type="ARBA" id="ARBA00012438"/>
    </source>
</evidence>
<dbReference type="PANTHER" id="PTHR43547:SF2">
    <property type="entry name" value="HYBRID SIGNAL TRANSDUCTION HISTIDINE KINASE C"/>
    <property type="match status" value="1"/>
</dbReference>
<keyword evidence="8" id="KW-1185">Reference proteome</keyword>
<dbReference type="SUPFAM" id="SSF55874">
    <property type="entry name" value="ATPase domain of HSP90 chaperone/DNA topoisomerase II/histidine kinase"/>
    <property type="match status" value="1"/>
</dbReference>
<evidence type="ECO:0000256" key="4">
    <source>
        <dbReference type="ARBA" id="ARBA00022777"/>
    </source>
</evidence>
<dbReference type="InterPro" id="IPR003594">
    <property type="entry name" value="HATPase_dom"/>
</dbReference>
<evidence type="ECO:0000313" key="8">
    <source>
        <dbReference type="Proteomes" id="UP000265614"/>
    </source>
</evidence>
<comment type="catalytic activity">
    <reaction evidence="1">
        <text>ATP + protein L-histidine = ADP + protein N-phospho-L-histidine.</text>
        <dbReference type="EC" id="2.7.13.3"/>
    </reaction>
</comment>
<evidence type="ECO:0000313" key="7">
    <source>
        <dbReference type="EMBL" id="RJK98354.1"/>
    </source>
</evidence>
<dbReference type="Proteomes" id="UP000265614">
    <property type="component" value="Unassembled WGS sequence"/>
</dbReference>
<dbReference type="Gene3D" id="3.30.565.10">
    <property type="entry name" value="Histidine kinase-like ATPase, C-terminal domain"/>
    <property type="match status" value="1"/>
</dbReference>
<protein>
    <recommendedName>
        <fullName evidence="2">histidine kinase</fullName>
        <ecNumber evidence="2">2.7.13.3</ecNumber>
    </recommendedName>
</protein>
<comment type="caution">
    <text evidence="7">The sequence shown here is derived from an EMBL/GenBank/DDBJ whole genome shotgun (WGS) entry which is preliminary data.</text>
</comment>
<proteinExistence type="predicted"/>
<gene>
    <name evidence="7" type="ORF">D5H78_01865</name>
</gene>
<dbReference type="CDD" id="cd00075">
    <property type="entry name" value="HATPase"/>
    <property type="match status" value="1"/>
</dbReference>
<organism evidence="7 8">
    <name type="scientific">Vallicoccus soli</name>
    <dbReference type="NCBI Taxonomy" id="2339232"/>
    <lineage>
        <taxon>Bacteria</taxon>
        <taxon>Bacillati</taxon>
        <taxon>Actinomycetota</taxon>
        <taxon>Actinomycetes</taxon>
        <taxon>Motilibacterales</taxon>
        <taxon>Vallicoccaceae</taxon>
        <taxon>Vallicoccus</taxon>
    </lineage>
</organism>
<dbReference type="PROSITE" id="PS50109">
    <property type="entry name" value="HIS_KIN"/>
    <property type="match status" value="1"/>
</dbReference>